<dbReference type="EMBL" id="JBDFQZ010000004">
    <property type="protein sequence ID" value="KAK9733474.1"/>
    <property type="molecule type" value="Genomic_DNA"/>
</dbReference>
<evidence type="ECO:0000256" key="1">
    <source>
        <dbReference type="SAM" id="Phobius"/>
    </source>
</evidence>
<keyword evidence="3" id="KW-1185">Reference proteome</keyword>
<keyword evidence="1" id="KW-1133">Transmembrane helix</keyword>
<organism evidence="2 3">
    <name type="scientific">Saponaria officinalis</name>
    <name type="common">Common soapwort</name>
    <name type="synonym">Lychnis saponaria</name>
    <dbReference type="NCBI Taxonomy" id="3572"/>
    <lineage>
        <taxon>Eukaryota</taxon>
        <taxon>Viridiplantae</taxon>
        <taxon>Streptophyta</taxon>
        <taxon>Embryophyta</taxon>
        <taxon>Tracheophyta</taxon>
        <taxon>Spermatophyta</taxon>
        <taxon>Magnoliopsida</taxon>
        <taxon>eudicotyledons</taxon>
        <taxon>Gunneridae</taxon>
        <taxon>Pentapetalae</taxon>
        <taxon>Caryophyllales</taxon>
        <taxon>Caryophyllaceae</taxon>
        <taxon>Caryophylleae</taxon>
        <taxon>Saponaria</taxon>
    </lineage>
</organism>
<dbReference type="Proteomes" id="UP001443914">
    <property type="component" value="Unassembled WGS sequence"/>
</dbReference>
<keyword evidence="1" id="KW-0812">Transmembrane</keyword>
<dbReference type="AlphaFoldDB" id="A0AAW1LDE3"/>
<accession>A0AAW1LDE3</accession>
<proteinExistence type="predicted"/>
<feature type="transmembrane region" description="Helical" evidence="1">
    <location>
        <begin position="62"/>
        <end position="78"/>
    </location>
</feature>
<evidence type="ECO:0000313" key="3">
    <source>
        <dbReference type="Proteomes" id="UP001443914"/>
    </source>
</evidence>
<gene>
    <name evidence="2" type="ORF">RND81_04G070000</name>
</gene>
<protein>
    <submittedName>
        <fullName evidence="2">Uncharacterized protein</fullName>
    </submittedName>
</protein>
<keyword evidence="1" id="KW-0472">Membrane</keyword>
<comment type="caution">
    <text evidence="2">The sequence shown here is derived from an EMBL/GenBank/DDBJ whole genome shotgun (WGS) entry which is preliminary data.</text>
</comment>
<name>A0AAW1LDE3_SAPOF</name>
<sequence>MSCYVLSVRMRLSRMVTFFFQCRYSSSCLMLLHQKCSVMLPVSNWADWWSNARFRSIIRKKVIGMIICSLVYLIWWTRNICVHDQMLMSPRWVLQNLCSLVAITSKKCIPAEKRGPHDLWLKTITAGMI</sequence>
<evidence type="ECO:0000313" key="2">
    <source>
        <dbReference type="EMBL" id="KAK9733474.1"/>
    </source>
</evidence>
<reference evidence="2" key="1">
    <citation type="submission" date="2024-03" db="EMBL/GenBank/DDBJ databases">
        <title>WGS assembly of Saponaria officinalis var. Norfolk2.</title>
        <authorList>
            <person name="Jenkins J."/>
            <person name="Shu S."/>
            <person name="Grimwood J."/>
            <person name="Barry K."/>
            <person name="Goodstein D."/>
            <person name="Schmutz J."/>
            <person name="Leebens-Mack J."/>
            <person name="Osbourn A."/>
        </authorList>
    </citation>
    <scope>NUCLEOTIDE SEQUENCE [LARGE SCALE GENOMIC DNA]</scope>
    <source>
        <strain evidence="2">JIC</strain>
    </source>
</reference>